<protein>
    <submittedName>
        <fullName evidence="2">Pilus assembly protein PilW</fullName>
    </submittedName>
</protein>
<dbReference type="EMBL" id="LLEI02000053">
    <property type="protein sequence ID" value="OAJ92850.1"/>
    <property type="molecule type" value="Genomic_DNA"/>
</dbReference>
<dbReference type="Proteomes" id="UP000078406">
    <property type="component" value="Unassembled WGS sequence"/>
</dbReference>
<comment type="caution">
    <text evidence="2">The sequence shown here is derived from an EMBL/GenBank/DDBJ whole genome shotgun (WGS) entry which is preliminary data.</text>
</comment>
<name>A0A177XW78_9VIBR</name>
<evidence type="ECO:0000313" key="2">
    <source>
        <dbReference type="EMBL" id="OAJ92850.1"/>
    </source>
</evidence>
<evidence type="ECO:0000313" key="3">
    <source>
        <dbReference type="Proteomes" id="UP000078406"/>
    </source>
</evidence>
<keyword evidence="1" id="KW-1133">Transmembrane helix</keyword>
<keyword evidence="1" id="KW-0472">Membrane</keyword>
<organism evidence="2 3">
    <name type="scientific">Vibrio bivalvicida</name>
    <dbReference type="NCBI Taxonomy" id="1276888"/>
    <lineage>
        <taxon>Bacteria</taxon>
        <taxon>Pseudomonadati</taxon>
        <taxon>Pseudomonadota</taxon>
        <taxon>Gammaproteobacteria</taxon>
        <taxon>Vibrionales</taxon>
        <taxon>Vibrionaceae</taxon>
        <taxon>Vibrio</taxon>
        <taxon>Vibrio oreintalis group</taxon>
    </lineage>
</organism>
<proteinExistence type="predicted"/>
<evidence type="ECO:0000256" key="1">
    <source>
        <dbReference type="SAM" id="Phobius"/>
    </source>
</evidence>
<gene>
    <name evidence="2" type="ORF">APB76_16770</name>
</gene>
<sequence length="216" mass="22922">MVSLCVNKSHQTGASLVELLVASLIGVIVIGTIGSVFISGQKLVAHRGKQLLLTQNLSSTMLQIKEDIQRAGFNGVATSPAMLSGATSNLYIETQPGLVGYVYRVASSGTSAFRNVVFKREESQVSNLGDSLKVCEKHTVEPLSVSSASKSGLGGFCFNVFNPKQISVSDFALHSQTVKGGEAEMAMVTISISAYLVADSGISYQTGITILERNWQ</sequence>
<keyword evidence="1" id="KW-0812">Transmembrane</keyword>
<reference evidence="2 3" key="1">
    <citation type="journal article" date="2016" name="Syst. Appl. Microbiol.">
        <title>Vibrio bivalvicida sp. nov., a novel larval pathogen for bivalve molluscs reared in a hatchery.</title>
        <authorList>
            <person name="Dubert J."/>
            <person name="Romalde J.L."/>
            <person name="Prado S."/>
            <person name="Barja J.L."/>
        </authorList>
    </citation>
    <scope>NUCLEOTIDE SEQUENCE [LARGE SCALE GENOMIC DNA]</scope>
    <source>
        <strain evidence="2 3">605</strain>
    </source>
</reference>
<dbReference type="AlphaFoldDB" id="A0A177XW78"/>
<feature type="transmembrane region" description="Helical" evidence="1">
    <location>
        <begin position="20"/>
        <end position="40"/>
    </location>
</feature>
<dbReference type="InterPro" id="IPR016419">
    <property type="entry name" value="Prepilin_Pept-dep_B_prd"/>
</dbReference>
<accession>A0A177XW78</accession>
<dbReference type="PIRSF" id="PIRSF004525">
    <property type="entry name" value="Pilin_peptidase-dep_B_prd"/>
    <property type="match status" value="1"/>
</dbReference>